<feature type="signal peptide" evidence="1">
    <location>
        <begin position="1"/>
        <end position="22"/>
    </location>
</feature>
<dbReference type="EMBL" id="SGXT01000015">
    <property type="protein sequence ID" value="RZT59750.1"/>
    <property type="molecule type" value="Genomic_DNA"/>
</dbReference>
<comment type="caution">
    <text evidence="2">The sequence shown here is derived from an EMBL/GenBank/DDBJ whole genome shotgun (WGS) entry which is preliminary data.</text>
</comment>
<evidence type="ECO:0008006" key="4">
    <source>
        <dbReference type="Google" id="ProtNLM"/>
    </source>
</evidence>
<protein>
    <recommendedName>
        <fullName evidence="4">Lipoprotein</fullName>
    </recommendedName>
</protein>
<dbReference type="PROSITE" id="PS51257">
    <property type="entry name" value="PROKAR_LIPOPROTEIN"/>
    <property type="match status" value="1"/>
</dbReference>
<evidence type="ECO:0000256" key="1">
    <source>
        <dbReference type="SAM" id="SignalP"/>
    </source>
</evidence>
<dbReference type="RefSeq" id="WP_130282971.1">
    <property type="nucleotide sequence ID" value="NZ_SGXT01000015.1"/>
</dbReference>
<evidence type="ECO:0000313" key="3">
    <source>
        <dbReference type="Proteomes" id="UP000292408"/>
    </source>
</evidence>
<gene>
    <name evidence="2" type="ORF">EV140_1736</name>
</gene>
<accession>A0A4Q7TJI0</accession>
<proteinExistence type="predicted"/>
<keyword evidence="1" id="KW-0732">Signal</keyword>
<keyword evidence="3" id="KW-1185">Reference proteome</keyword>
<dbReference type="AlphaFoldDB" id="A0A4Q7TJI0"/>
<name>A0A4Q7TJI0_9MICO</name>
<dbReference type="OrthoDB" id="5126245at2"/>
<sequence length="167" mass="16958">MRRTPRTALAALAALGLASAFALTGCFSNPLDSVVENVVSGGVENLIENELGGDVDVNIPGSGGTSTLPSSWPSDVPTPDGDVIFSLGTPGNWAATIIVAGADVVDAIYGDLEGGGYTLISEADFGGLASRVYENDVYNVSVSASPSEDGTSTVTVQYIIAEKKSQG</sequence>
<organism evidence="2 3">
    <name type="scientific">Microcella alkaliphila</name>
    <dbReference type="NCBI Taxonomy" id="279828"/>
    <lineage>
        <taxon>Bacteria</taxon>
        <taxon>Bacillati</taxon>
        <taxon>Actinomycetota</taxon>
        <taxon>Actinomycetes</taxon>
        <taxon>Micrococcales</taxon>
        <taxon>Microbacteriaceae</taxon>
        <taxon>Microcella</taxon>
    </lineage>
</organism>
<feature type="chain" id="PRO_5020377136" description="Lipoprotein" evidence="1">
    <location>
        <begin position="23"/>
        <end position="167"/>
    </location>
</feature>
<evidence type="ECO:0000313" key="2">
    <source>
        <dbReference type="EMBL" id="RZT59750.1"/>
    </source>
</evidence>
<dbReference type="Proteomes" id="UP000292408">
    <property type="component" value="Unassembled WGS sequence"/>
</dbReference>
<reference evidence="2 3" key="1">
    <citation type="journal article" date="2015" name="Stand. Genomic Sci.">
        <title>Genomic Encyclopedia of Bacterial and Archaeal Type Strains, Phase III: the genomes of soil and plant-associated and newly described type strains.</title>
        <authorList>
            <person name="Whitman W.B."/>
            <person name="Woyke T."/>
            <person name="Klenk H.P."/>
            <person name="Zhou Y."/>
            <person name="Lilburn T.G."/>
            <person name="Beck B.J."/>
            <person name="De Vos P."/>
            <person name="Vandamme P."/>
            <person name="Eisen J.A."/>
            <person name="Garrity G."/>
            <person name="Hugenholtz P."/>
            <person name="Kyrpides N.C."/>
        </authorList>
    </citation>
    <scope>NUCLEOTIDE SEQUENCE [LARGE SCALE GENOMIC DNA]</scope>
    <source>
        <strain evidence="2 3">AC4r</strain>
    </source>
</reference>